<gene>
    <name evidence="2" type="ORF">B4U80_12333</name>
</gene>
<dbReference type="PANTHER" id="PTHR45710">
    <property type="entry name" value="C-TYPE LECTIN DOMAIN-CONTAINING PROTEIN 180"/>
    <property type="match status" value="1"/>
</dbReference>
<evidence type="ECO:0000259" key="1">
    <source>
        <dbReference type="PROSITE" id="PS50041"/>
    </source>
</evidence>
<feature type="non-terminal residue" evidence="2">
    <location>
        <position position="1"/>
    </location>
</feature>
<evidence type="ECO:0000313" key="3">
    <source>
        <dbReference type="Proteomes" id="UP000288716"/>
    </source>
</evidence>
<dbReference type="Proteomes" id="UP000288716">
    <property type="component" value="Unassembled WGS sequence"/>
</dbReference>
<dbReference type="PANTHER" id="PTHR45710:SF26">
    <property type="entry name" value="RH26557P"/>
    <property type="match status" value="1"/>
</dbReference>
<keyword evidence="2" id="KW-0430">Lectin</keyword>
<dbReference type="InterPro" id="IPR050828">
    <property type="entry name" value="C-type_lectin/matrix_domain"/>
</dbReference>
<dbReference type="InterPro" id="IPR016187">
    <property type="entry name" value="CTDL_fold"/>
</dbReference>
<evidence type="ECO:0000313" key="2">
    <source>
        <dbReference type="EMBL" id="RWS19222.1"/>
    </source>
</evidence>
<comment type="caution">
    <text evidence="2">The sequence shown here is derived from an EMBL/GenBank/DDBJ whole genome shotgun (WGS) entry which is preliminary data.</text>
</comment>
<organism evidence="2 3">
    <name type="scientific">Leptotrombidium deliense</name>
    <dbReference type="NCBI Taxonomy" id="299467"/>
    <lineage>
        <taxon>Eukaryota</taxon>
        <taxon>Metazoa</taxon>
        <taxon>Ecdysozoa</taxon>
        <taxon>Arthropoda</taxon>
        <taxon>Chelicerata</taxon>
        <taxon>Arachnida</taxon>
        <taxon>Acari</taxon>
        <taxon>Acariformes</taxon>
        <taxon>Trombidiformes</taxon>
        <taxon>Prostigmata</taxon>
        <taxon>Anystina</taxon>
        <taxon>Parasitengona</taxon>
        <taxon>Trombiculoidea</taxon>
        <taxon>Trombiculidae</taxon>
        <taxon>Leptotrombidium</taxon>
    </lineage>
</organism>
<dbReference type="VEuPathDB" id="VectorBase:LDEU012818"/>
<dbReference type="PROSITE" id="PS50041">
    <property type="entry name" value="C_TYPE_LECTIN_2"/>
    <property type="match status" value="1"/>
</dbReference>
<dbReference type="CDD" id="cd00037">
    <property type="entry name" value="CLECT"/>
    <property type="match status" value="1"/>
</dbReference>
<protein>
    <submittedName>
        <fullName evidence="2">Hepatic lectin-like protein</fullName>
    </submittedName>
</protein>
<feature type="non-terminal residue" evidence="2">
    <location>
        <position position="163"/>
    </location>
</feature>
<dbReference type="InterPro" id="IPR016186">
    <property type="entry name" value="C-type_lectin-like/link_sf"/>
</dbReference>
<dbReference type="SUPFAM" id="SSF56436">
    <property type="entry name" value="C-type lectin-like"/>
    <property type="match status" value="1"/>
</dbReference>
<dbReference type="SMART" id="SM00034">
    <property type="entry name" value="CLECT"/>
    <property type="match status" value="1"/>
</dbReference>
<feature type="domain" description="C-type lectin" evidence="1">
    <location>
        <begin position="11"/>
        <end position="136"/>
    </location>
</feature>
<proteinExistence type="predicted"/>
<dbReference type="InterPro" id="IPR001304">
    <property type="entry name" value="C-type_lectin-like"/>
</dbReference>
<name>A0A443RV33_9ACAR</name>
<keyword evidence="3" id="KW-1185">Reference proteome</keyword>
<dbReference type="GO" id="GO:0030246">
    <property type="term" value="F:carbohydrate binding"/>
    <property type="evidence" value="ECO:0007669"/>
    <property type="project" value="UniProtKB-KW"/>
</dbReference>
<reference evidence="2 3" key="1">
    <citation type="journal article" date="2018" name="Gigascience">
        <title>Genomes of trombidid mites reveal novel predicted allergens and laterally-transferred genes associated with secondary metabolism.</title>
        <authorList>
            <person name="Dong X."/>
            <person name="Chaisiri K."/>
            <person name="Xia D."/>
            <person name="Armstrong S.D."/>
            <person name="Fang Y."/>
            <person name="Donnelly M.J."/>
            <person name="Kadowaki T."/>
            <person name="McGarry J.W."/>
            <person name="Darby A.C."/>
            <person name="Makepeace B.L."/>
        </authorList>
    </citation>
    <scope>NUCLEOTIDE SEQUENCE [LARGE SCALE GENOMIC DNA]</scope>
    <source>
        <strain evidence="2">UoL-UT</strain>
    </source>
</reference>
<dbReference type="EMBL" id="NCKV01028721">
    <property type="protein sequence ID" value="RWS19222.1"/>
    <property type="molecule type" value="Genomic_DNA"/>
</dbReference>
<dbReference type="AlphaFoldDB" id="A0A443RV33"/>
<dbReference type="Gene3D" id="3.10.100.10">
    <property type="entry name" value="Mannose-Binding Protein A, subunit A"/>
    <property type="match status" value="1"/>
</dbReference>
<sequence length="163" mass="18248">DCPTTTGWKKTQYKCIYIHNEDGSYADSQAVCNKLGHSLVMPKTDSELVDLHNNVKLMKVPHDPSVPMGFWVGMKRDKKGKLKYTDGTDVNIPNNYWEGGSPDAGYKKNYNCVTYFGDRNQLISDTCNDITFPICDKALSPIPEIDEVITTPKPVTTTPKPTE</sequence>
<accession>A0A443RV33</accession>
<dbReference type="Pfam" id="PF00059">
    <property type="entry name" value="Lectin_C"/>
    <property type="match status" value="1"/>
</dbReference>